<sequence length="800" mass="83438">MATEQEELRLTVTLADNASAGLTKLNEEIKQLGSGAGQQHLEKFKRETGELQQKIKGLGNEIGETFKGLGMLRGGLAAGAAGLALFGFEIMRQSKALVEYAEKIRTLNQQAKQIGVSPSQYKDVIEQLKAFGISGETAANSMSAVSAKIADLQRQGSQLRLELLKNAGPDAQSVANMQAYLDRLTNAKDITTQLNIIREGGEQVYRNAIRAGASEQEAANRRNNFWQLQGYNAQLAAAGALTKLSAEEQKLADARQANAVALANQWGQVTKKYDDLVESMKQPFIPYLITALKLAEGALDSLTKKITQVQEEHLLRPDKAKESIQEKFDKFGIGGGGGGRSFEDRWKDRVPQELEKNTEATKQLTELLRGGGYQPTGFGGSAGGGGIIPAAYSPGGGGPFGPRGGGGMGRPFGGGGYADLGRSAPYGSDVGAGSGAGAGSTPAHGGGGGGTPNTKGPISLGKGDDPRGMEPYIRETAKKYGVDPDTAVRVATSEGLRTFLGDRGKSGGAFQLYTGGGLGNEFQKKTGLNPLDPANEKATIDYALSNVGKTGWGPYHGAKRVGIGPREGLPGGPAPNGQTAGPGSGAGAGDTPAGDLPPRVSAVGGGDPAAFITHHTGGRGSVAGVQNTLRQRGLGVEYVMDREGNIVQTGGPGSSHMRTGWGPKGAGLSNRNTVGMEIIAKDDKDVTPQQAQAYAKFMALRYPNTPIFGHGEVNPGHKEADEGLTAKRAALAFRDRQQIDKTQAASTKVEGTGKISVDVNAPKGTSVGAEGGGLFKNVEINRQTQMEPARRGPGMESPPI</sequence>
<evidence type="ECO:0000313" key="3">
    <source>
        <dbReference type="EMBL" id="WXC83272.1"/>
    </source>
</evidence>
<organism evidence="3 4">
    <name type="scientific">Bradyrhizobium septentrionale</name>
    <dbReference type="NCBI Taxonomy" id="1404411"/>
    <lineage>
        <taxon>Bacteria</taxon>
        <taxon>Pseudomonadati</taxon>
        <taxon>Pseudomonadota</taxon>
        <taxon>Alphaproteobacteria</taxon>
        <taxon>Hyphomicrobiales</taxon>
        <taxon>Nitrobacteraceae</taxon>
        <taxon>Bradyrhizobium</taxon>
    </lineage>
</organism>
<reference evidence="3" key="1">
    <citation type="journal article" date="2021" name="Int. J. Syst. Evol. Microbiol.">
        <title>Bradyrhizobium septentrionale sp. nov. (sv. septentrionale) and Bradyrhizobium quebecense sp. nov. (sv. septentrionale) associated with legumes native to Canada possess rearranged symbiosis genes and numerous insertion sequences.</title>
        <authorList>
            <person name="Bromfield E.S.P."/>
            <person name="Cloutier S."/>
        </authorList>
    </citation>
    <scope>NUCLEOTIDE SEQUENCE</scope>
    <source>
        <strain evidence="3">5S5</strain>
    </source>
</reference>
<dbReference type="InterPro" id="IPR002502">
    <property type="entry name" value="Amidase_domain"/>
</dbReference>
<keyword evidence="3" id="KW-0378">Hydrolase</keyword>
<feature type="region of interest" description="Disordered" evidence="1">
    <location>
        <begin position="759"/>
        <end position="800"/>
    </location>
</feature>
<feature type="region of interest" description="Disordered" evidence="1">
    <location>
        <begin position="562"/>
        <end position="607"/>
    </location>
</feature>
<dbReference type="Proteomes" id="UP001432046">
    <property type="component" value="Chromosome"/>
</dbReference>
<evidence type="ECO:0000259" key="2">
    <source>
        <dbReference type="Pfam" id="PF01510"/>
    </source>
</evidence>
<gene>
    <name evidence="3" type="ORF">WDK88_17695</name>
</gene>
<evidence type="ECO:0000256" key="1">
    <source>
        <dbReference type="SAM" id="MobiDB-lite"/>
    </source>
</evidence>
<dbReference type="RefSeq" id="WP_338821688.1">
    <property type="nucleotide sequence ID" value="NZ_CP147708.1"/>
</dbReference>
<dbReference type="GO" id="GO:0008745">
    <property type="term" value="F:N-acetylmuramoyl-L-alanine amidase activity"/>
    <property type="evidence" value="ECO:0007669"/>
    <property type="project" value="UniProtKB-EC"/>
</dbReference>
<dbReference type="SUPFAM" id="SSF55846">
    <property type="entry name" value="N-acetylmuramoyl-L-alanine amidase-like"/>
    <property type="match status" value="1"/>
</dbReference>
<evidence type="ECO:0000313" key="4">
    <source>
        <dbReference type="Proteomes" id="UP001432046"/>
    </source>
</evidence>
<dbReference type="Gene3D" id="3.40.80.10">
    <property type="entry name" value="Peptidoglycan recognition protein-like"/>
    <property type="match status" value="1"/>
</dbReference>
<reference evidence="3" key="2">
    <citation type="submission" date="2024-03" db="EMBL/GenBank/DDBJ databases">
        <authorList>
            <person name="Bromfield E.S.P."/>
            <person name="Cloutier S."/>
        </authorList>
    </citation>
    <scope>NUCLEOTIDE SEQUENCE</scope>
    <source>
        <strain evidence="3">5S5</strain>
    </source>
</reference>
<dbReference type="InterPro" id="IPR036505">
    <property type="entry name" value="Amidase/PGRP_sf"/>
</dbReference>
<keyword evidence="4" id="KW-1185">Reference proteome</keyword>
<dbReference type="EC" id="3.5.1.28" evidence="3"/>
<protein>
    <submittedName>
        <fullName evidence="3">N-acetylmuramoyl-L-alanine amidase</fullName>
        <ecNumber evidence="3">3.5.1.28</ecNumber>
    </submittedName>
</protein>
<name>A0ABZ2P7Q6_9BRAD</name>
<dbReference type="EMBL" id="CP147711">
    <property type="protein sequence ID" value="WXC83272.1"/>
    <property type="molecule type" value="Genomic_DNA"/>
</dbReference>
<feature type="region of interest" description="Disordered" evidence="1">
    <location>
        <begin position="431"/>
        <end position="469"/>
    </location>
</feature>
<accession>A0ABZ2P7Q6</accession>
<feature type="domain" description="N-acetylmuramoyl-L-alanine amidase" evidence="2">
    <location>
        <begin position="607"/>
        <end position="716"/>
    </location>
</feature>
<proteinExistence type="predicted"/>
<feature type="compositionally biased region" description="Gly residues" evidence="1">
    <location>
        <begin position="431"/>
        <end position="451"/>
    </location>
</feature>
<dbReference type="Pfam" id="PF01510">
    <property type="entry name" value="Amidase_2"/>
    <property type="match status" value="1"/>
</dbReference>